<proteinExistence type="predicted"/>
<evidence type="ECO:0000313" key="3">
    <source>
        <dbReference type="Proteomes" id="UP000033188"/>
    </source>
</evidence>
<sequence length="194" mass="21528">MSSLIVFLVIFSAPNAFAGNLRENEVASVGETHMTYSMWLKLCETSEKRFKERQDEAVVESASVAKSSKGSVVQAFESFKARVSKVTISCQQLVSLPNTPTQLAFKGQPDEANELDKSARFIGRQIMHAIISAQNQYIIYKVVLNSDKENPNYVDAADVIEKYVLHLNVISSSIDKVKNFLLVPAVLAIHSVLF</sequence>
<dbReference type="GeneID" id="24564085"/>
<keyword evidence="1" id="KW-0732">Signal</keyword>
<dbReference type="VEuPathDB" id="PiroplasmaDB:BBBOND_0207020"/>
<feature type="chain" id="PRO_5001600714" evidence="1">
    <location>
        <begin position="19"/>
        <end position="194"/>
    </location>
</feature>
<dbReference type="KEGG" id="bbig:BBBOND_0207020"/>
<dbReference type="OrthoDB" id="10468705at2759"/>
<organism evidence="2 3">
    <name type="scientific">Babesia bigemina</name>
    <dbReference type="NCBI Taxonomy" id="5866"/>
    <lineage>
        <taxon>Eukaryota</taxon>
        <taxon>Sar</taxon>
        <taxon>Alveolata</taxon>
        <taxon>Apicomplexa</taxon>
        <taxon>Aconoidasida</taxon>
        <taxon>Piroplasmida</taxon>
        <taxon>Babesiidae</taxon>
        <taxon>Babesia</taxon>
    </lineage>
</organism>
<evidence type="ECO:0000313" key="2">
    <source>
        <dbReference type="EMBL" id="CDR95544.1"/>
    </source>
</evidence>
<reference evidence="3" key="1">
    <citation type="submission" date="2014-06" db="EMBL/GenBank/DDBJ databases">
        <authorList>
            <person name="Aslett M."/>
            <person name="De Silva N."/>
        </authorList>
    </citation>
    <scope>NUCLEOTIDE SEQUENCE [LARGE SCALE GENOMIC DNA]</scope>
    <source>
        <strain evidence="3">Bond</strain>
    </source>
</reference>
<feature type="signal peptide" evidence="1">
    <location>
        <begin position="1"/>
        <end position="18"/>
    </location>
</feature>
<name>A0A061D9D9_BABBI</name>
<protein>
    <submittedName>
        <fullName evidence="2">Uncharacterized protein</fullName>
    </submittedName>
</protein>
<accession>A0A061D9D9</accession>
<gene>
    <name evidence="2" type="ORF">BBBOND_0207020</name>
</gene>
<keyword evidence="3" id="KW-1185">Reference proteome</keyword>
<dbReference type="RefSeq" id="XP_012767730.1">
    <property type="nucleotide sequence ID" value="XM_012912276.1"/>
</dbReference>
<dbReference type="EMBL" id="LK391708">
    <property type="protein sequence ID" value="CDR95544.1"/>
    <property type="molecule type" value="Genomic_DNA"/>
</dbReference>
<dbReference type="Proteomes" id="UP000033188">
    <property type="component" value="Chromosome 2"/>
</dbReference>
<dbReference type="AlphaFoldDB" id="A0A061D9D9"/>
<evidence type="ECO:0000256" key="1">
    <source>
        <dbReference type="SAM" id="SignalP"/>
    </source>
</evidence>